<feature type="domain" description="Glycosyl hydrolase family 13 catalytic" evidence="1">
    <location>
        <begin position="13"/>
        <end position="176"/>
    </location>
</feature>
<gene>
    <name evidence="2" type="ORF">H9756_01135</name>
</gene>
<dbReference type="Gene3D" id="3.90.400.10">
    <property type="entry name" value="Oligo-1,6-glucosidase, Domain 2"/>
    <property type="match status" value="1"/>
</dbReference>
<reference evidence="2" key="1">
    <citation type="journal article" date="2021" name="PeerJ">
        <title>Extensive microbial diversity within the chicken gut microbiome revealed by metagenomics and culture.</title>
        <authorList>
            <person name="Gilroy R."/>
            <person name="Ravi A."/>
            <person name="Getino M."/>
            <person name="Pursley I."/>
            <person name="Horton D.L."/>
            <person name="Alikhan N.F."/>
            <person name="Baker D."/>
            <person name="Gharbi K."/>
            <person name="Hall N."/>
            <person name="Watson M."/>
            <person name="Adriaenssens E.M."/>
            <person name="Foster-Nyarko E."/>
            <person name="Jarju S."/>
            <person name="Secka A."/>
            <person name="Antonio M."/>
            <person name="Oren A."/>
            <person name="Chaudhuri R.R."/>
            <person name="La Ragione R."/>
            <person name="Hildebrand F."/>
            <person name="Pallen M.J."/>
        </authorList>
    </citation>
    <scope>NUCLEOTIDE SEQUENCE</scope>
    <source>
        <strain evidence="2">CHK165-2605</strain>
    </source>
</reference>
<protein>
    <submittedName>
        <fullName evidence="2">Amylosucrase</fullName>
    </submittedName>
</protein>
<dbReference type="SUPFAM" id="SSF51445">
    <property type="entry name" value="(Trans)glycosidases"/>
    <property type="match status" value="1"/>
</dbReference>
<feature type="non-terminal residue" evidence="2">
    <location>
        <position position="1"/>
    </location>
</feature>
<dbReference type="AlphaFoldDB" id="A0A9D2T0T6"/>
<dbReference type="InterPro" id="IPR045857">
    <property type="entry name" value="O16G_dom_2"/>
</dbReference>
<proteinExistence type="predicted"/>
<organism evidence="2 3">
    <name type="scientific">Candidatus Mediterraneibacter gallistercoris</name>
    <dbReference type="NCBI Taxonomy" id="2838671"/>
    <lineage>
        <taxon>Bacteria</taxon>
        <taxon>Bacillati</taxon>
        <taxon>Bacillota</taxon>
        <taxon>Clostridia</taxon>
        <taxon>Lachnospirales</taxon>
        <taxon>Lachnospiraceae</taxon>
        <taxon>Mediterraneibacter</taxon>
    </lineage>
</organism>
<accession>A0A9D2T0T6</accession>
<evidence type="ECO:0000313" key="2">
    <source>
        <dbReference type="EMBL" id="HJC42282.1"/>
    </source>
</evidence>
<comment type="caution">
    <text evidence="2">The sequence shown here is derived from an EMBL/GenBank/DDBJ whole genome shotgun (WGS) entry which is preliminary data.</text>
</comment>
<reference evidence="2" key="2">
    <citation type="submission" date="2021-04" db="EMBL/GenBank/DDBJ databases">
        <authorList>
            <person name="Gilroy R."/>
        </authorList>
    </citation>
    <scope>NUCLEOTIDE SEQUENCE</scope>
    <source>
        <strain evidence="2">CHK165-2605</strain>
    </source>
</reference>
<dbReference type="PANTHER" id="PTHR10357">
    <property type="entry name" value="ALPHA-AMYLASE FAMILY MEMBER"/>
    <property type="match status" value="1"/>
</dbReference>
<evidence type="ECO:0000259" key="1">
    <source>
        <dbReference type="Pfam" id="PF00128"/>
    </source>
</evidence>
<dbReference type="Proteomes" id="UP000823895">
    <property type="component" value="Unassembled WGS sequence"/>
</dbReference>
<dbReference type="InterPro" id="IPR006047">
    <property type="entry name" value="GH13_cat_dom"/>
</dbReference>
<dbReference type="InterPro" id="IPR017853">
    <property type="entry name" value="GH"/>
</dbReference>
<evidence type="ECO:0000313" key="3">
    <source>
        <dbReference type="Proteomes" id="UP000823895"/>
    </source>
</evidence>
<dbReference type="Pfam" id="PF00128">
    <property type="entry name" value="Alpha-amylase"/>
    <property type="match status" value="1"/>
</dbReference>
<dbReference type="PANTHER" id="PTHR10357:SF213">
    <property type="entry name" value="ALPHA AMYLASE CATALYTIC REGION"/>
    <property type="match status" value="1"/>
</dbReference>
<dbReference type="EMBL" id="DWWI01000025">
    <property type="protein sequence ID" value="HJC42282.1"/>
    <property type="molecule type" value="Genomic_DNA"/>
</dbReference>
<name>A0A9D2T0T6_9FIRM</name>
<dbReference type="Gene3D" id="3.20.20.80">
    <property type="entry name" value="Glycosidases"/>
    <property type="match status" value="1"/>
</dbReference>
<dbReference type="GO" id="GO:0005975">
    <property type="term" value="P:carbohydrate metabolic process"/>
    <property type="evidence" value="ECO:0007669"/>
    <property type="project" value="InterPro"/>
</dbReference>
<sequence>VKARQGDGEYMSRYFFYADPSIPQEYEKTVPQVFPTTAPGNFTYLPEMGHYVMTTFYPYQWDLNYRNPRVFNEMMYNFLYLANQGMDIIRIDAVPYIWKELGTNCRNLPQVHTIVRMMRMIGEIVCPGIVLLGEVVMEPDKVAPYFGTVEKPECHMLYNVTTMATTWNTVATRDIRLLRKQMDIVCALPREYTFLNYLRCHDDIGWGLDYATLKTWGMEEVPHKKYLNDYFQGKTEGSVSRGELYNEDLVTGDARFCATTASMCGVESAGFEQNEEKMDWAITKDVMLHAYMFTQSGIPMLYSGDEIGQVNDYTYKDDPDKAPDSRYIHRGKFNWDLVKNIEDKTSVQGRIFNALRKLEEIRRNEPVFNADAEVWTKDYSDQSILWIVRRAEGEELHAVFNFSDYPKTVWMPEKAEYTNLLSGGTDEIVTVDMPGWGFFWMKRKL</sequence>
<dbReference type="SUPFAM" id="SSF51011">
    <property type="entry name" value="Glycosyl hydrolase domain"/>
    <property type="match status" value="1"/>
</dbReference>